<dbReference type="EMBL" id="FPKH01000001">
    <property type="protein sequence ID" value="SFX17078.1"/>
    <property type="molecule type" value="Genomic_DNA"/>
</dbReference>
<gene>
    <name evidence="2" type="ORF">SAMN03097694_1023</name>
</gene>
<dbReference type="GO" id="GO:0016989">
    <property type="term" value="F:sigma factor antagonist activity"/>
    <property type="evidence" value="ECO:0007669"/>
    <property type="project" value="InterPro"/>
</dbReference>
<dbReference type="AlphaFoldDB" id="A0AB38C3P0"/>
<evidence type="ECO:0000313" key="3">
    <source>
        <dbReference type="Proteomes" id="UP000182489"/>
    </source>
</evidence>
<dbReference type="SUPFAM" id="SSF89069">
    <property type="entry name" value="N-terminal, cytoplasmic domain of anti-sigmaE factor RseA"/>
    <property type="match status" value="1"/>
</dbReference>
<evidence type="ECO:0000259" key="1">
    <source>
        <dbReference type="Pfam" id="PF03872"/>
    </source>
</evidence>
<reference evidence="2 3" key="1">
    <citation type="submission" date="2016-11" db="EMBL/GenBank/DDBJ databases">
        <authorList>
            <person name="Varghese N."/>
            <person name="Submissions S."/>
        </authorList>
    </citation>
    <scope>NUCLEOTIDE SEQUENCE [LARGE SCALE GENOMIC DNA]</scope>
    <source>
        <strain evidence="2 3">NFR18</strain>
    </source>
</reference>
<comment type="caution">
    <text evidence="2">The sequence shown here is derived from an EMBL/GenBank/DDBJ whole genome shotgun (WGS) entry which is preliminary data.</text>
</comment>
<feature type="domain" description="Anti sigma-E protein RseA N-terminal" evidence="1">
    <location>
        <begin position="25"/>
        <end position="96"/>
    </location>
</feature>
<organism evidence="2 3">
    <name type="scientific">Janthinobacterium lividum</name>
    <dbReference type="NCBI Taxonomy" id="29581"/>
    <lineage>
        <taxon>Bacteria</taxon>
        <taxon>Pseudomonadati</taxon>
        <taxon>Pseudomonadota</taxon>
        <taxon>Betaproteobacteria</taxon>
        <taxon>Burkholderiales</taxon>
        <taxon>Oxalobacteraceae</taxon>
        <taxon>Janthinobacterium</taxon>
    </lineage>
</organism>
<evidence type="ECO:0000313" key="2">
    <source>
        <dbReference type="EMBL" id="SFX17078.1"/>
    </source>
</evidence>
<accession>A0AB38C3P0</accession>
<dbReference type="InterPro" id="IPR036147">
    <property type="entry name" value="Anti-sigma_E_RseA_N_sf"/>
</dbReference>
<dbReference type="Proteomes" id="UP000182489">
    <property type="component" value="Unassembled WGS sequence"/>
</dbReference>
<dbReference type="PANTHER" id="PTHR38104">
    <property type="match status" value="1"/>
</dbReference>
<sequence>MAVSGFRTDPFEMAGPIMDTHTRLHETISALADGELAASELELAFAALDTDEGRQAWDAYRHIGDVLRSEQCGHALSKQFDARLAARLAAEAAPEGLAAHAEPLLPLSAAIVPPGTAEPLEAGPLAQR</sequence>
<dbReference type="PANTHER" id="PTHR38104:SF1">
    <property type="entry name" value="ANTI-SIGMA-E FACTOR RSEA"/>
    <property type="match status" value="1"/>
</dbReference>
<dbReference type="InterPro" id="IPR005572">
    <property type="entry name" value="Anti-sigma_E_RseA_N"/>
</dbReference>
<name>A0AB38C3P0_9BURK</name>
<proteinExistence type="predicted"/>
<dbReference type="Gene3D" id="1.10.10.880">
    <property type="entry name" value="Anti sigma-E protein RseA, N-terminal domain"/>
    <property type="match status" value="1"/>
</dbReference>
<dbReference type="Pfam" id="PF03872">
    <property type="entry name" value="RseA_N"/>
    <property type="match status" value="1"/>
</dbReference>
<dbReference type="CDD" id="cd16328">
    <property type="entry name" value="RseA_N"/>
    <property type="match status" value="1"/>
</dbReference>
<protein>
    <submittedName>
        <fullName evidence="2">Sigma-E factor negative regulatory protein RseA</fullName>
    </submittedName>
</protein>
<dbReference type="InterPro" id="IPR052383">
    <property type="entry name" value="Anti-sigma-E_RseA-like"/>
</dbReference>